<dbReference type="EMBL" id="DRWR01000124">
    <property type="protein sequence ID" value="HHQ16690.1"/>
    <property type="molecule type" value="Genomic_DNA"/>
</dbReference>
<sequence length="398" mass="46603">MKQTVLLILGMHRSGTSVLTGMLNILGVPLGNKLLPPLPDNPKGFFENAEITLFNEKILLPSLNSSWWDLLPVNTELEIPYDLVDKAKTIILNNFKDTEIFAIKDPRLCILFPFWERVLKDLSIDIKIIIPIRNPYEVAMSLKHRNAFTVEHGLLLWCKHVLYAEYYSRRYQRIFVYFDDLLNNPKKVIAKIKKTLDIEFPHTYKDVQKEIEGFLEKELKHYNLTNVFSVEIPFIKDTIKLFFPRVKKLNYEYLNKLKNQYDTWVQFMHSAICSKCLTPVIKYNYEIINKYFDLFRVDNITFNLLSRTLNFGGLACLKKEIESKYTLIANLKQQAINIEWNLPSPGYVKHNPENPYSKSARFLCQNIKIIGNEAIEIKIYINENNGIKDLLSTLRINI</sequence>
<accession>A0A7V5XHT5</accession>
<evidence type="ECO:0008006" key="2">
    <source>
        <dbReference type="Google" id="ProtNLM"/>
    </source>
</evidence>
<gene>
    <name evidence="1" type="ORF">ENM15_07760</name>
</gene>
<dbReference type="AlphaFoldDB" id="A0A7V5XHT5"/>
<proteinExistence type="predicted"/>
<dbReference type="Gene3D" id="3.40.50.300">
    <property type="entry name" value="P-loop containing nucleotide triphosphate hydrolases"/>
    <property type="match status" value="1"/>
</dbReference>
<organism evidence="1">
    <name type="scientific">Thermodesulfobacterium geofontis</name>
    <dbReference type="NCBI Taxonomy" id="1295609"/>
    <lineage>
        <taxon>Bacteria</taxon>
        <taxon>Pseudomonadati</taxon>
        <taxon>Thermodesulfobacteriota</taxon>
        <taxon>Thermodesulfobacteria</taxon>
        <taxon>Thermodesulfobacteriales</taxon>
        <taxon>Thermodesulfobacteriaceae</taxon>
        <taxon>Thermodesulfobacterium</taxon>
    </lineage>
</organism>
<dbReference type="SUPFAM" id="SSF52540">
    <property type="entry name" value="P-loop containing nucleoside triphosphate hydrolases"/>
    <property type="match status" value="1"/>
</dbReference>
<reference evidence="1" key="1">
    <citation type="journal article" date="2020" name="mSystems">
        <title>Genome- and Community-Level Interaction Insights into Carbon Utilization and Element Cycling Functions of Hydrothermarchaeota in Hydrothermal Sediment.</title>
        <authorList>
            <person name="Zhou Z."/>
            <person name="Liu Y."/>
            <person name="Xu W."/>
            <person name="Pan J."/>
            <person name="Luo Z.H."/>
            <person name="Li M."/>
        </authorList>
    </citation>
    <scope>NUCLEOTIDE SEQUENCE [LARGE SCALE GENOMIC DNA]</scope>
    <source>
        <strain evidence="1">SpSt-106</strain>
    </source>
</reference>
<comment type="caution">
    <text evidence="1">The sequence shown here is derived from an EMBL/GenBank/DDBJ whole genome shotgun (WGS) entry which is preliminary data.</text>
</comment>
<dbReference type="InterPro" id="IPR027417">
    <property type="entry name" value="P-loop_NTPase"/>
</dbReference>
<evidence type="ECO:0000313" key="1">
    <source>
        <dbReference type="EMBL" id="HHQ16690.1"/>
    </source>
</evidence>
<name>A0A7V5XHT5_9BACT</name>
<protein>
    <recommendedName>
        <fullName evidence="2">Sulfotransferase</fullName>
    </recommendedName>
</protein>